<evidence type="ECO:0000259" key="2">
    <source>
        <dbReference type="PROSITE" id="PS50003"/>
    </source>
</evidence>
<dbReference type="PROSITE" id="PS50003">
    <property type="entry name" value="PH_DOMAIN"/>
    <property type="match status" value="1"/>
</dbReference>
<evidence type="ECO:0000313" key="4">
    <source>
        <dbReference type="Proteomes" id="UP000794436"/>
    </source>
</evidence>
<feature type="domain" description="PH" evidence="2">
    <location>
        <begin position="33"/>
        <end position="129"/>
    </location>
</feature>
<evidence type="ECO:0000256" key="1">
    <source>
        <dbReference type="SAM" id="MobiDB-lite"/>
    </source>
</evidence>
<gene>
    <name evidence="3" type="ORF">Poli38472_007373</name>
</gene>
<name>A0A8K1CAP3_PYTOL</name>
<dbReference type="InterPro" id="IPR001849">
    <property type="entry name" value="PH_domain"/>
</dbReference>
<dbReference type="InterPro" id="IPR011993">
    <property type="entry name" value="PH-like_dom_sf"/>
</dbReference>
<dbReference type="SUPFAM" id="SSF50729">
    <property type="entry name" value="PH domain-like"/>
    <property type="match status" value="1"/>
</dbReference>
<feature type="region of interest" description="Disordered" evidence="1">
    <location>
        <begin position="140"/>
        <end position="170"/>
    </location>
</feature>
<dbReference type="OrthoDB" id="63226at2759"/>
<reference evidence="3" key="1">
    <citation type="submission" date="2019-03" db="EMBL/GenBank/DDBJ databases">
        <title>Long read genome sequence of the mycoparasitic Pythium oligandrum ATCC 38472 isolated from sugarbeet rhizosphere.</title>
        <authorList>
            <person name="Gaulin E."/>
        </authorList>
    </citation>
    <scope>NUCLEOTIDE SEQUENCE</scope>
    <source>
        <strain evidence="3">ATCC 38472_TT</strain>
    </source>
</reference>
<dbReference type="AlphaFoldDB" id="A0A8K1CAP3"/>
<keyword evidence="4" id="KW-1185">Reference proteome</keyword>
<protein>
    <recommendedName>
        <fullName evidence="2">PH domain-containing protein</fullName>
    </recommendedName>
</protein>
<dbReference type="SMART" id="SM00233">
    <property type="entry name" value="PH"/>
    <property type="match status" value="1"/>
</dbReference>
<dbReference type="EMBL" id="SPLM01000110">
    <property type="protein sequence ID" value="TMW59228.1"/>
    <property type="molecule type" value="Genomic_DNA"/>
</dbReference>
<comment type="caution">
    <text evidence="3">The sequence shown here is derived from an EMBL/GenBank/DDBJ whole genome shotgun (WGS) entry which is preliminary data.</text>
</comment>
<accession>A0A8K1CAP3</accession>
<proteinExistence type="predicted"/>
<dbReference type="Gene3D" id="2.30.29.30">
    <property type="entry name" value="Pleckstrin-homology domain (PH domain)/Phosphotyrosine-binding domain (PTB)"/>
    <property type="match status" value="1"/>
</dbReference>
<evidence type="ECO:0000313" key="3">
    <source>
        <dbReference type="EMBL" id="TMW59228.1"/>
    </source>
</evidence>
<sequence length="244" mass="27647">MPKATRYSPTYERRRVQSYGATRLTAGTPTGVGIAVESYLRIKKRGALTWSTRYMILRSGQLVWFNSKQDAQWRRGMVDETHVIEGRVMSVRNEPCLVIKSEDGKELIARAFSRGDLAKWITAFERLAVKREAKQSTIRSSTCTTEASPVSMMDDEGSVSTLSSSEAMSPEKPRVRRVTFHRNVLVRLIPAVTDEEASALFYSREDMERFSAQAASILYRTEEAVSCAYQSFRPSSMSCRKEIM</sequence>
<organism evidence="3 4">
    <name type="scientific">Pythium oligandrum</name>
    <name type="common">Mycoparasitic fungus</name>
    <dbReference type="NCBI Taxonomy" id="41045"/>
    <lineage>
        <taxon>Eukaryota</taxon>
        <taxon>Sar</taxon>
        <taxon>Stramenopiles</taxon>
        <taxon>Oomycota</taxon>
        <taxon>Peronosporomycetes</taxon>
        <taxon>Pythiales</taxon>
        <taxon>Pythiaceae</taxon>
        <taxon>Pythium</taxon>
    </lineage>
</organism>
<dbReference type="Proteomes" id="UP000794436">
    <property type="component" value="Unassembled WGS sequence"/>
</dbReference>
<dbReference type="CDD" id="cd00821">
    <property type="entry name" value="PH"/>
    <property type="match status" value="1"/>
</dbReference>
<feature type="compositionally biased region" description="Polar residues" evidence="1">
    <location>
        <begin position="158"/>
        <end position="167"/>
    </location>
</feature>